<accession>A0A2S6GL48</accession>
<dbReference type="Proteomes" id="UP000239203">
    <property type="component" value="Unassembled WGS sequence"/>
</dbReference>
<comment type="caution">
    <text evidence="1">The sequence shown here is derived from an EMBL/GenBank/DDBJ whole genome shotgun (WGS) entry which is preliminary data.</text>
</comment>
<gene>
    <name evidence="1" type="ORF">CLV40_112226</name>
</gene>
<evidence type="ECO:0000313" key="2">
    <source>
        <dbReference type="Proteomes" id="UP000239203"/>
    </source>
</evidence>
<dbReference type="EMBL" id="PTIX01000012">
    <property type="protein sequence ID" value="PPK65958.1"/>
    <property type="molecule type" value="Genomic_DNA"/>
</dbReference>
<reference evidence="1 2" key="1">
    <citation type="submission" date="2018-02" db="EMBL/GenBank/DDBJ databases">
        <title>Genomic Encyclopedia of Archaeal and Bacterial Type Strains, Phase II (KMG-II): from individual species to whole genera.</title>
        <authorList>
            <person name="Goeker M."/>
        </authorList>
    </citation>
    <scope>NUCLEOTIDE SEQUENCE [LARGE SCALE GENOMIC DNA]</scope>
    <source>
        <strain evidence="1 2">YU 961-1</strain>
    </source>
</reference>
<sequence length="32" mass="3662">MVRGYVDKCDLRKCGARRGLWMDFICVGERAG</sequence>
<keyword evidence="2" id="KW-1185">Reference proteome</keyword>
<evidence type="ECO:0000313" key="1">
    <source>
        <dbReference type="EMBL" id="PPK65958.1"/>
    </source>
</evidence>
<dbReference type="AlphaFoldDB" id="A0A2S6GL48"/>
<proteinExistence type="predicted"/>
<protein>
    <submittedName>
        <fullName evidence="1">Uncharacterized protein</fullName>
    </submittedName>
</protein>
<organism evidence="1 2">
    <name type="scientific">Actinokineospora auranticolor</name>
    <dbReference type="NCBI Taxonomy" id="155976"/>
    <lineage>
        <taxon>Bacteria</taxon>
        <taxon>Bacillati</taxon>
        <taxon>Actinomycetota</taxon>
        <taxon>Actinomycetes</taxon>
        <taxon>Pseudonocardiales</taxon>
        <taxon>Pseudonocardiaceae</taxon>
        <taxon>Actinokineospora</taxon>
    </lineage>
</organism>
<name>A0A2S6GL48_9PSEU</name>